<sequence length="74" mass="7918">MAWFSLNPGGDPTQPNDYTLQSSEPTCSGQNQICAVQANPDGSNNPQLTAALKDEMIDALHNRTATDNVSLRNA</sequence>
<reference evidence="2 3" key="1">
    <citation type="submission" date="2018-02" db="EMBL/GenBank/DDBJ databases">
        <title>Sphingobacterium KA21.</title>
        <authorList>
            <person name="Vasarhelyi B.M."/>
            <person name="Deshmukh S."/>
            <person name="Balint B."/>
            <person name="Kukolya J."/>
        </authorList>
    </citation>
    <scope>NUCLEOTIDE SEQUENCE [LARGE SCALE GENOMIC DNA]</scope>
    <source>
        <strain evidence="2 3">Ka21</strain>
    </source>
</reference>
<accession>A0ABR9TBP0</accession>
<name>A0ABR9TBP0_9SPHI</name>
<evidence type="ECO:0000256" key="1">
    <source>
        <dbReference type="SAM" id="MobiDB-lite"/>
    </source>
</evidence>
<dbReference type="RefSeq" id="WP_196939084.1">
    <property type="nucleotide sequence ID" value="NZ_MU158689.1"/>
</dbReference>
<feature type="region of interest" description="Disordered" evidence="1">
    <location>
        <begin position="1"/>
        <end position="25"/>
    </location>
</feature>
<gene>
    <name evidence="2" type="ORF">C4F40_18385</name>
</gene>
<comment type="caution">
    <text evidence="2">The sequence shown here is derived from an EMBL/GenBank/DDBJ whole genome shotgun (WGS) entry which is preliminary data.</text>
</comment>
<proteinExistence type="predicted"/>
<protein>
    <submittedName>
        <fullName evidence="2">Uncharacterized protein</fullName>
    </submittedName>
</protein>
<evidence type="ECO:0000313" key="2">
    <source>
        <dbReference type="EMBL" id="MBE8722695.1"/>
    </source>
</evidence>
<keyword evidence="3" id="KW-1185">Reference proteome</keyword>
<feature type="compositionally biased region" description="Polar residues" evidence="1">
    <location>
        <begin position="13"/>
        <end position="25"/>
    </location>
</feature>
<dbReference type="EMBL" id="PSKQ01000024">
    <property type="protein sequence ID" value="MBE8722695.1"/>
    <property type="molecule type" value="Genomic_DNA"/>
</dbReference>
<organism evidence="2 3">
    <name type="scientific">Sphingobacterium pedocola</name>
    <dbReference type="NCBI Taxonomy" id="2082722"/>
    <lineage>
        <taxon>Bacteria</taxon>
        <taxon>Pseudomonadati</taxon>
        <taxon>Bacteroidota</taxon>
        <taxon>Sphingobacteriia</taxon>
        <taxon>Sphingobacteriales</taxon>
        <taxon>Sphingobacteriaceae</taxon>
        <taxon>Sphingobacterium</taxon>
    </lineage>
</organism>
<evidence type="ECO:0000313" key="3">
    <source>
        <dbReference type="Proteomes" id="UP000618319"/>
    </source>
</evidence>
<dbReference type="Proteomes" id="UP000618319">
    <property type="component" value="Unassembled WGS sequence"/>
</dbReference>